<proteinExistence type="predicted"/>
<protein>
    <submittedName>
        <fullName evidence="2">T9SS type A sorting domain-containing protein</fullName>
    </submittedName>
</protein>
<feature type="domain" description="Secretion system C-terminal sorting" evidence="1">
    <location>
        <begin position="104"/>
        <end position="182"/>
    </location>
</feature>
<gene>
    <name evidence="2" type="ORF">FYC62_01745</name>
</gene>
<evidence type="ECO:0000313" key="3">
    <source>
        <dbReference type="Proteomes" id="UP000323653"/>
    </source>
</evidence>
<dbReference type="Proteomes" id="UP000323653">
    <property type="component" value="Chromosome"/>
</dbReference>
<dbReference type="EMBL" id="CP043329">
    <property type="protein sequence ID" value="QEK50531.1"/>
    <property type="molecule type" value="Genomic_DNA"/>
</dbReference>
<dbReference type="RefSeq" id="WP_052176830.1">
    <property type="nucleotide sequence ID" value="NZ_CP043329.1"/>
</dbReference>
<reference evidence="2 3" key="1">
    <citation type="submission" date="2019-08" db="EMBL/GenBank/DDBJ databases">
        <title>Pedobacter sp. nov., isolated from Han river, South Korea.</title>
        <authorList>
            <person name="Lee D.-H."/>
            <person name="Kim Y.-S."/>
            <person name="Hwang E.-M."/>
            <person name="Le Tran T.C."/>
            <person name="Cha C.-J."/>
        </authorList>
    </citation>
    <scope>NUCLEOTIDE SEQUENCE [LARGE SCALE GENOMIC DNA]</scope>
    <source>
        <strain evidence="2 3">CJ43</strain>
    </source>
</reference>
<dbReference type="InterPro" id="IPR026444">
    <property type="entry name" value="Secre_tail"/>
</dbReference>
<dbReference type="NCBIfam" id="TIGR04183">
    <property type="entry name" value="Por_Secre_tail"/>
    <property type="match status" value="1"/>
</dbReference>
<evidence type="ECO:0000259" key="1">
    <source>
        <dbReference type="Pfam" id="PF18962"/>
    </source>
</evidence>
<name>A0A5C0VG06_9SPHI</name>
<evidence type="ECO:0000313" key="2">
    <source>
        <dbReference type="EMBL" id="QEK50531.1"/>
    </source>
</evidence>
<dbReference type="Pfam" id="PF18962">
    <property type="entry name" value="Por_Secre_tail"/>
    <property type="match status" value="1"/>
</dbReference>
<keyword evidence="3" id="KW-1185">Reference proteome</keyword>
<dbReference type="Gene3D" id="2.60.40.4070">
    <property type="match status" value="1"/>
</dbReference>
<sequence>MKNKYSFITFLTAITIVLYTSVSFAVVNDIKSIIDSTKTTLKLKDSRPNRPTFLPPVAADFQSFMIKVSAIKSINTSNKSLTLKNNKSISTNAEAQKPLDNVKIYPNPISTQINIAYTLSKENQVTVKILDILGNEVVTLLSQKVAAGEQVNSFNLNTKLSSGLYFVRVVAGSESVIKRISVL</sequence>
<accession>A0A5C0VG06</accession>
<dbReference type="AlphaFoldDB" id="A0A5C0VG06"/>
<dbReference type="KEGG" id="pej:FYC62_01745"/>
<organism evidence="2 3">
    <name type="scientific">Pedobacter aquae</name>
    <dbReference type="NCBI Taxonomy" id="2605747"/>
    <lineage>
        <taxon>Bacteria</taxon>
        <taxon>Pseudomonadati</taxon>
        <taxon>Bacteroidota</taxon>
        <taxon>Sphingobacteriia</taxon>
        <taxon>Sphingobacteriales</taxon>
        <taxon>Sphingobacteriaceae</taxon>
        <taxon>Pedobacter</taxon>
    </lineage>
</organism>